<feature type="non-terminal residue" evidence="2">
    <location>
        <position position="41"/>
    </location>
</feature>
<organism evidence="2 3">
    <name type="scientific">Rattus norvegicus</name>
    <name type="common">Rat</name>
    <dbReference type="NCBI Taxonomy" id="10116"/>
    <lineage>
        <taxon>Eukaryota</taxon>
        <taxon>Metazoa</taxon>
        <taxon>Chordata</taxon>
        <taxon>Craniata</taxon>
        <taxon>Vertebrata</taxon>
        <taxon>Euteleostomi</taxon>
        <taxon>Mammalia</taxon>
        <taxon>Eutheria</taxon>
        <taxon>Euarchontoglires</taxon>
        <taxon>Glires</taxon>
        <taxon>Rodentia</taxon>
        <taxon>Myomorpha</taxon>
        <taxon>Muroidea</taxon>
        <taxon>Muridae</taxon>
        <taxon>Murinae</taxon>
        <taxon>Rattus</taxon>
    </lineage>
</organism>
<evidence type="ECO:0000313" key="2">
    <source>
        <dbReference type="EMBL" id="EDM04682.1"/>
    </source>
</evidence>
<evidence type="ECO:0000256" key="1">
    <source>
        <dbReference type="SAM" id="Phobius"/>
    </source>
</evidence>
<keyword evidence="1" id="KW-0472">Membrane</keyword>
<evidence type="ECO:0000313" key="3">
    <source>
        <dbReference type="Proteomes" id="UP000234681"/>
    </source>
</evidence>
<reference evidence="2 3" key="1">
    <citation type="submission" date="2005-07" db="EMBL/GenBank/DDBJ databases">
        <authorList>
            <person name="Mural R.J."/>
            <person name="Li P.W."/>
            <person name="Adams M.D."/>
            <person name="Amanatides P.G."/>
            <person name="Baden-Tillson H."/>
            <person name="Barnstead M."/>
            <person name="Chin S.H."/>
            <person name="Dew I."/>
            <person name="Evans C.A."/>
            <person name="Ferriera S."/>
            <person name="Flanigan M."/>
            <person name="Fosler C."/>
            <person name="Glodek A."/>
            <person name="Gu Z."/>
            <person name="Holt R.A."/>
            <person name="Jennings D."/>
            <person name="Kraft C.L."/>
            <person name="Lu F."/>
            <person name="Nguyen T."/>
            <person name="Nusskern D.R."/>
            <person name="Pfannkoch C.M."/>
            <person name="Sitter C."/>
            <person name="Sutton G.G."/>
            <person name="Venter J.C."/>
            <person name="Wang Z."/>
            <person name="Woodage T."/>
            <person name="Zheng X.H."/>
            <person name="Zhong F."/>
        </authorList>
    </citation>
    <scope>NUCLEOTIDE SEQUENCE [LARGE SCALE GENOMIC DNA]</scope>
    <source>
        <strain>BN</strain>
        <strain evidence="3">Sprague-Dawley</strain>
    </source>
</reference>
<feature type="transmembrane region" description="Helical" evidence="1">
    <location>
        <begin position="6"/>
        <end position="31"/>
    </location>
</feature>
<dbReference type="EMBL" id="CH473948">
    <property type="protein sequence ID" value="EDM04682.1"/>
    <property type="molecule type" value="Genomic_DNA"/>
</dbReference>
<keyword evidence="1" id="KW-0812">Transmembrane</keyword>
<protein>
    <submittedName>
        <fullName evidence="2">RCG33361</fullName>
    </submittedName>
</protein>
<dbReference type="Proteomes" id="UP000234681">
    <property type="component" value="Chromosome 10"/>
</dbReference>
<sequence length="41" mass="4562">MFVAKLGVIGLWSGIIICSVCQTSCFLVFIARLNWKLACQQ</sequence>
<accession>A6HF77</accession>
<keyword evidence="1" id="KW-1133">Transmembrane helix</keyword>
<gene>
    <name evidence="2" type="ORF">rCG_33361</name>
</gene>
<name>A6HF77_RAT</name>
<dbReference type="AlphaFoldDB" id="A6HF77"/>
<proteinExistence type="predicted"/>